<keyword evidence="2" id="KW-1185">Reference proteome</keyword>
<name>A0A4D6MQ13_VIGUN</name>
<proteinExistence type="predicted"/>
<dbReference type="Proteomes" id="UP000501690">
    <property type="component" value="Linkage Group LG8"/>
</dbReference>
<dbReference type="AlphaFoldDB" id="A0A4D6MQ13"/>
<gene>
    <name evidence="1" type="ORF">DEO72_LG8g1665</name>
</gene>
<accession>A0A4D6MQ13</accession>
<organism evidence="1 2">
    <name type="scientific">Vigna unguiculata</name>
    <name type="common">Cowpea</name>
    <dbReference type="NCBI Taxonomy" id="3917"/>
    <lineage>
        <taxon>Eukaryota</taxon>
        <taxon>Viridiplantae</taxon>
        <taxon>Streptophyta</taxon>
        <taxon>Embryophyta</taxon>
        <taxon>Tracheophyta</taxon>
        <taxon>Spermatophyta</taxon>
        <taxon>Magnoliopsida</taxon>
        <taxon>eudicotyledons</taxon>
        <taxon>Gunneridae</taxon>
        <taxon>Pentapetalae</taxon>
        <taxon>rosids</taxon>
        <taxon>fabids</taxon>
        <taxon>Fabales</taxon>
        <taxon>Fabaceae</taxon>
        <taxon>Papilionoideae</taxon>
        <taxon>50 kb inversion clade</taxon>
        <taxon>NPAAA clade</taxon>
        <taxon>indigoferoid/millettioid clade</taxon>
        <taxon>Phaseoleae</taxon>
        <taxon>Vigna</taxon>
    </lineage>
</organism>
<sequence length="157" mass="17887">MKGILVQFENRLSHVRSEQGSCVGGSQQNTIDDPAADDMIKTKYWVEVFGGKNKGRIYGTEQLARRCCCNYVSVAVAANVVETLLRRHERGADVLLLTMAFEQARSWLNQWLLFRYLGAAMFRGLCAREGEDGHRKLQVPLHYFSDFTALKMKLRIV</sequence>
<evidence type="ECO:0000313" key="1">
    <source>
        <dbReference type="EMBL" id="QCE03640.1"/>
    </source>
</evidence>
<protein>
    <submittedName>
        <fullName evidence="1">Uncharacterized protein</fullName>
    </submittedName>
</protein>
<evidence type="ECO:0000313" key="2">
    <source>
        <dbReference type="Proteomes" id="UP000501690"/>
    </source>
</evidence>
<dbReference type="EMBL" id="CP039352">
    <property type="protein sequence ID" value="QCE03640.1"/>
    <property type="molecule type" value="Genomic_DNA"/>
</dbReference>
<reference evidence="1 2" key="1">
    <citation type="submission" date="2019-04" db="EMBL/GenBank/DDBJ databases">
        <title>An improved genome assembly and genetic linkage map for asparagus bean, Vigna unguiculata ssp. sesquipedialis.</title>
        <authorList>
            <person name="Xia Q."/>
            <person name="Zhang R."/>
            <person name="Dong Y."/>
        </authorList>
    </citation>
    <scope>NUCLEOTIDE SEQUENCE [LARGE SCALE GENOMIC DNA]</scope>
    <source>
        <tissue evidence="1">Leaf</tissue>
    </source>
</reference>